<dbReference type="PROSITE" id="PS00893">
    <property type="entry name" value="NUDIX_BOX"/>
    <property type="match status" value="1"/>
</dbReference>
<name>A0A5C1QDJ0_9SPIO</name>
<sequence>MIFKGNSVLVSKKDNSVLLENVGDDAEFIPLMDLASLISGQELNNILKEYQVDNWKRRHNFCGTCGSKTTFDIDDQCMVCPKCQERFYQAMFPAIIVSIIKDDKILLAHNKNFPENLYSVVAGFVDIGENLEETVAREIREEVGIEVKNIKYFASQNWGFTSSLMLAFTAEYSSGEIVVDQEEIDRADWFTRENLPDLPPKISISRDLIDHYVTGM</sequence>
<dbReference type="CDD" id="cd03429">
    <property type="entry name" value="NUDIX_NADH_pyrophosphatase_Nudt13"/>
    <property type="match status" value="1"/>
</dbReference>
<comment type="cofactor">
    <cofactor evidence="1">
        <name>Mg(2+)</name>
        <dbReference type="ChEBI" id="CHEBI:18420"/>
    </cofactor>
</comment>
<evidence type="ECO:0000256" key="1">
    <source>
        <dbReference type="ARBA" id="ARBA00001946"/>
    </source>
</evidence>
<evidence type="ECO:0000259" key="7">
    <source>
        <dbReference type="PROSITE" id="PS51462"/>
    </source>
</evidence>
<keyword evidence="5" id="KW-0460">Magnesium</keyword>
<dbReference type="GO" id="GO:0046872">
    <property type="term" value="F:metal ion binding"/>
    <property type="evidence" value="ECO:0007669"/>
    <property type="project" value="UniProtKB-KW"/>
</dbReference>
<dbReference type="InterPro" id="IPR000086">
    <property type="entry name" value="NUDIX_hydrolase_dom"/>
</dbReference>
<dbReference type="Gene3D" id="3.90.79.10">
    <property type="entry name" value="Nucleoside Triphosphate Pyrophosphohydrolase"/>
    <property type="match status" value="1"/>
</dbReference>
<keyword evidence="4 8" id="KW-0378">Hydrolase</keyword>
<evidence type="ECO:0000256" key="3">
    <source>
        <dbReference type="ARBA" id="ARBA00022723"/>
    </source>
</evidence>
<proteinExistence type="predicted"/>
<dbReference type="Proteomes" id="UP000323824">
    <property type="component" value="Chromosome"/>
</dbReference>
<dbReference type="Pfam" id="PF00293">
    <property type="entry name" value="NUDIX"/>
    <property type="match status" value="1"/>
</dbReference>
<dbReference type="PROSITE" id="PS51462">
    <property type="entry name" value="NUDIX"/>
    <property type="match status" value="1"/>
</dbReference>
<dbReference type="InterPro" id="IPR049734">
    <property type="entry name" value="NudC-like_C"/>
</dbReference>
<organism evidence="8 9">
    <name type="scientific">Thiospirochaeta perfilievii</name>
    <dbReference type="NCBI Taxonomy" id="252967"/>
    <lineage>
        <taxon>Bacteria</taxon>
        <taxon>Pseudomonadati</taxon>
        <taxon>Spirochaetota</taxon>
        <taxon>Spirochaetia</taxon>
        <taxon>Spirochaetales</taxon>
        <taxon>Spirochaetaceae</taxon>
        <taxon>Thiospirochaeta</taxon>
    </lineage>
</organism>
<accession>A0A5C1QDJ0</accession>
<dbReference type="EC" id="3.6.1.22" evidence="2"/>
<reference evidence="8 9" key="2">
    <citation type="submission" date="2019-09" db="EMBL/GenBank/DDBJ databases">
        <title>Complete Genome Sequence and Methylome Analysis of free living Spirochaetas.</title>
        <authorList>
            <person name="Leshcheva N."/>
            <person name="Mikheeva N."/>
        </authorList>
    </citation>
    <scope>NUCLEOTIDE SEQUENCE [LARGE SCALE GENOMIC DNA]</scope>
    <source>
        <strain evidence="8 9">P</strain>
    </source>
</reference>
<keyword evidence="6" id="KW-0520">NAD</keyword>
<dbReference type="InterPro" id="IPR015376">
    <property type="entry name" value="Znr_NADH_PPase"/>
</dbReference>
<gene>
    <name evidence="8" type="ORF">EW093_10120</name>
</gene>
<protein>
    <recommendedName>
        <fullName evidence="2">NAD(+) diphosphatase</fullName>
        <ecNumber evidence="2">3.6.1.22</ecNumber>
    </recommendedName>
</protein>
<feature type="domain" description="Nudix hydrolase" evidence="7">
    <location>
        <begin position="90"/>
        <end position="212"/>
    </location>
</feature>
<dbReference type="InterPro" id="IPR020084">
    <property type="entry name" value="NUDIX_hydrolase_CS"/>
</dbReference>
<dbReference type="SUPFAM" id="SSF55811">
    <property type="entry name" value="Nudix"/>
    <property type="match status" value="1"/>
</dbReference>
<evidence type="ECO:0000313" key="9">
    <source>
        <dbReference type="Proteomes" id="UP000323824"/>
    </source>
</evidence>
<evidence type="ECO:0000256" key="6">
    <source>
        <dbReference type="ARBA" id="ARBA00023027"/>
    </source>
</evidence>
<dbReference type="EMBL" id="CP035807">
    <property type="protein sequence ID" value="QEN05049.1"/>
    <property type="molecule type" value="Genomic_DNA"/>
</dbReference>
<dbReference type="Pfam" id="PF09297">
    <property type="entry name" value="Zn_ribbon_NUD"/>
    <property type="match status" value="1"/>
</dbReference>
<dbReference type="OrthoDB" id="9787476at2"/>
<dbReference type="PANTHER" id="PTHR11383:SF3">
    <property type="entry name" value="NAD(P)H PYROPHOSPHATASE NUDT13, MITOCHONDRIAL"/>
    <property type="match status" value="1"/>
</dbReference>
<keyword evidence="3" id="KW-0479">Metal-binding</keyword>
<evidence type="ECO:0000256" key="5">
    <source>
        <dbReference type="ARBA" id="ARBA00022842"/>
    </source>
</evidence>
<dbReference type="InterPro" id="IPR015797">
    <property type="entry name" value="NUDIX_hydrolase-like_dom_sf"/>
</dbReference>
<evidence type="ECO:0000256" key="2">
    <source>
        <dbReference type="ARBA" id="ARBA00012381"/>
    </source>
</evidence>
<dbReference type="NCBIfam" id="NF001299">
    <property type="entry name" value="PRK00241.1"/>
    <property type="match status" value="1"/>
</dbReference>
<dbReference type="KEGG" id="sper:EW093_10120"/>
<evidence type="ECO:0000256" key="4">
    <source>
        <dbReference type="ARBA" id="ARBA00022801"/>
    </source>
</evidence>
<dbReference type="PANTHER" id="PTHR11383">
    <property type="entry name" value="NUCLEOSIDE DIPHOSPHATE-LINKED MOIETY X MOTIF 13"/>
    <property type="match status" value="1"/>
</dbReference>
<keyword evidence="9" id="KW-1185">Reference proteome</keyword>
<dbReference type="AlphaFoldDB" id="A0A5C1QDJ0"/>
<reference evidence="8 9" key="1">
    <citation type="submission" date="2019-02" db="EMBL/GenBank/DDBJ databases">
        <authorList>
            <person name="Fomenkov A."/>
            <person name="Dubinina G."/>
            <person name="Grabovich M."/>
            <person name="Vincze T."/>
            <person name="Roberts R.J."/>
        </authorList>
    </citation>
    <scope>NUCLEOTIDE SEQUENCE [LARGE SCALE GENOMIC DNA]</scope>
    <source>
        <strain evidence="8 9">P</strain>
    </source>
</reference>
<evidence type="ECO:0000313" key="8">
    <source>
        <dbReference type="EMBL" id="QEN05049.1"/>
    </source>
</evidence>
<dbReference type="RefSeq" id="WP_149568290.1">
    <property type="nucleotide sequence ID" value="NZ_CP035807.1"/>
</dbReference>
<dbReference type="GO" id="GO:0016787">
    <property type="term" value="F:hydrolase activity"/>
    <property type="evidence" value="ECO:0007669"/>
    <property type="project" value="UniProtKB-KW"/>
</dbReference>
<dbReference type="Gene3D" id="3.90.79.20">
    <property type="match status" value="1"/>
</dbReference>